<dbReference type="Proteomes" id="UP001341840">
    <property type="component" value="Unassembled WGS sequence"/>
</dbReference>
<feature type="domain" description="O-methyltransferase C-terminal" evidence="4">
    <location>
        <begin position="56"/>
        <end position="156"/>
    </location>
</feature>
<evidence type="ECO:0000256" key="2">
    <source>
        <dbReference type="ARBA" id="ARBA00022679"/>
    </source>
</evidence>
<organism evidence="5 6">
    <name type="scientific">Stylosanthes scabra</name>
    <dbReference type="NCBI Taxonomy" id="79078"/>
    <lineage>
        <taxon>Eukaryota</taxon>
        <taxon>Viridiplantae</taxon>
        <taxon>Streptophyta</taxon>
        <taxon>Embryophyta</taxon>
        <taxon>Tracheophyta</taxon>
        <taxon>Spermatophyta</taxon>
        <taxon>Magnoliopsida</taxon>
        <taxon>eudicotyledons</taxon>
        <taxon>Gunneridae</taxon>
        <taxon>Pentapetalae</taxon>
        <taxon>rosids</taxon>
        <taxon>fabids</taxon>
        <taxon>Fabales</taxon>
        <taxon>Fabaceae</taxon>
        <taxon>Papilionoideae</taxon>
        <taxon>50 kb inversion clade</taxon>
        <taxon>dalbergioids sensu lato</taxon>
        <taxon>Dalbergieae</taxon>
        <taxon>Pterocarpus clade</taxon>
        <taxon>Stylosanthes</taxon>
    </lineage>
</organism>
<dbReference type="Pfam" id="PF00891">
    <property type="entry name" value="Methyltransf_2"/>
    <property type="match status" value="1"/>
</dbReference>
<evidence type="ECO:0000259" key="4">
    <source>
        <dbReference type="Pfam" id="PF00891"/>
    </source>
</evidence>
<protein>
    <recommendedName>
        <fullName evidence="4">O-methyltransferase C-terminal domain-containing protein</fullName>
    </recommendedName>
</protein>
<dbReference type="SUPFAM" id="SSF53335">
    <property type="entry name" value="S-adenosyl-L-methionine-dependent methyltransferases"/>
    <property type="match status" value="1"/>
</dbReference>
<dbReference type="InterPro" id="IPR016461">
    <property type="entry name" value="COMT-like"/>
</dbReference>
<keyword evidence="2" id="KW-0808">Transferase</keyword>
<proteinExistence type="predicted"/>
<evidence type="ECO:0000313" key="6">
    <source>
        <dbReference type="Proteomes" id="UP001341840"/>
    </source>
</evidence>
<keyword evidence="6" id="KW-1185">Reference proteome</keyword>
<dbReference type="Gene3D" id="3.40.50.150">
    <property type="entry name" value="Vaccinia Virus protein VP39"/>
    <property type="match status" value="1"/>
</dbReference>
<reference evidence="5 6" key="1">
    <citation type="journal article" date="2023" name="Plants (Basel)">
        <title>Bridging the Gap: Combining Genomics and Transcriptomics Approaches to Understand Stylosanthes scabra, an Orphan Legume from the Brazilian Caatinga.</title>
        <authorList>
            <person name="Ferreira-Neto J.R.C."/>
            <person name="da Silva M.D."/>
            <person name="Binneck E."/>
            <person name="de Melo N.F."/>
            <person name="da Silva R.H."/>
            <person name="de Melo A.L.T.M."/>
            <person name="Pandolfi V."/>
            <person name="Bustamante F.O."/>
            <person name="Brasileiro-Vidal A.C."/>
            <person name="Benko-Iseppon A.M."/>
        </authorList>
    </citation>
    <scope>NUCLEOTIDE SEQUENCE [LARGE SCALE GENOMIC DNA]</scope>
    <source>
        <tissue evidence="5">Leaves</tissue>
    </source>
</reference>
<evidence type="ECO:0000256" key="1">
    <source>
        <dbReference type="ARBA" id="ARBA00022603"/>
    </source>
</evidence>
<dbReference type="PANTHER" id="PTHR11746">
    <property type="entry name" value="O-METHYLTRANSFERASE"/>
    <property type="match status" value="1"/>
</dbReference>
<dbReference type="InterPro" id="IPR001077">
    <property type="entry name" value="COMT_C"/>
</dbReference>
<sequence length="163" mass="17931">MKGASMFFATKNVANNDNDEVEYVLSDSSMLLVKDNPLSLRPYLLFNLDPILTKPWHKLSTWFQSNISTPFETEHGAMFWGYACHVPKLNEIFNDAKASDAQIVSKLLLDDNCKGVFEGLKSLVDVGGGNETVAKAIAKSFPGLECTVLDLPHVIAGLEGRQP</sequence>
<name>A0ABU6QCQ1_9FABA</name>
<keyword evidence="3" id="KW-0949">S-adenosyl-L-methionine</keyword>
<accession>A0ABU6QCQ1</accession>
<comment type="caution">
    <text evidence="5">The sequence shown here is derived from an EMBL/GenBank/DDBJ whole genome shotgun (WGS) entry which is preliminary data.</text>
</comment>
<dbReference type="EMBL" id="JASCZI010000154">
    <property type="protein sequence ID" value="MED6109455.1"/>
    <property type="molecule type" value="Genomic_DNA"/>
</dbReference>
<evidence type="ECO:0000256" key="3">
    <source>
        <dbReference type="ARBA" id="ARBA00022691"/>
    </source>
</evidence>
<dbReference type="PROSITE" id="PS51683">
    <property type="entry name" value="SAM_OMT_II"/>
    <property type="match status" value="1"/>
</dbReference>
<keyword evidence="1" id="KW-0489">Methyltransferase</keyword>
<dbReference type="InterPro" id="IPR029063">
    <property type="entry name" value="SAM-dependent_MTases_sf"/>
</dbReference>
<evidence type="ECO:0000313" key="5">
    <source>
        <dbReference type="EMBL" id="MED6109455.1"/>
    </source>
</evidence>
<gene>
    <name evidence="5" type="ORF">PIB30_033741</name>
</gene>